<evidence type="ECO:0000256" key="3">
    <source>
        <dbReference type="ARBA" id="ARBA00009199"/>
    </source>
</evidence>
<protein>
    <recommendedName>
        <fullName evidence="9">Putative alpha-L-fucosidase</fullName>
        <ecNumber evidence="4">3.2.1.51</ecNumber>
    </recommendedName>
    <alternativeName>
        <fullName evidence="10">Alpha-L-fucoside fucohydrolase</fullName>
    </alternativeName>
</protein>
<reference evidence="14 15" key="1">
    <citation type="journal article" date="2018" name="Nat. Ecol. Evol.">
        <title>Genomic signatures of mitonuclear coevolution across populations of Tigriopus californicus.</title>
        <authorList>
            <person name="Barreto F.S."/>
            <person name="Watson E.T."/>
            <person name="Lima T.G."/>
            <person name="Willett C.S."/>
            <person name="Edmands S."/>
            <person name="Li W."/>
            <person name="Burton R.S."/>
        </authorList>
    </citation>
    <scope>NUCLEOTIDE SEQUENCE [LARGE SCALE GENOMIC DNA]</scope>
    <source>
        <strain evidence="14 15">San Diego</strain>
    </source>
</reference>
<evidence type="ECO:0000256" key="6">
    <source>
        <dbReference type="ARBA" id="ARBA00022801"/>
    </source>
</evidence>
<comment type="caution">
    <text evidence="14">The sequence shown here is derived from an EMBL/GenBank/DDBJ whole genome shotgun (WGS) entry which is preliminary data.</text>
</comment>
<dbReference type="PRINTS" id="PR00741">
    <property type="entry name" value="GLHYDRLASE29"/>
</dbReference>
<feature type="non-terminal residue" evidence="14">
    <location>
        <position position="1035"/>
    </location>
</feature>
<dbReference type="InterPro" id="IPR023631">
    <property type="entry name" value="Amidase_dom"/>
</dbReference>
<comment type="similarity">
    <text evidence="2">Belongs to the glycosyl hydrolase 29 family.</text>
</comment>
<dbReference type="InterPro" id="IPR031919">
    <property type="entry name" value="Fucosidase_C"/>
</dbReference>
<dbReference type="InterPro" id="IPR017853">
    <property type="entry name" value="GH"/>
</dbReference>
<dbReference type="STRING" id="6832.A0A553PKT1"/>
<dbReference type="Pfam" id="PF16757">
    <property type="entry name" value="Fucosidase_C"/>
    <property type="match status" value="1"/>
</dbReference>
<name>A0A553PKT1_TIGCA</name>
<evidence type="ECO:0000256" key="9">
    <source>
        <dbReference type="ARBA" id="ARBA00074133"/>
    </source>
</evidence>
<dbReference type="AlphaFoldDB" id="A0A553PKT1"/>
<gene>
    <name evidence="14" type="ORF">TCAL_06896</name>
</gene>
<feature type="domain" description="Alpha-L-fucosidase C-terminal" evidence="13">
    <location>
        <begin position="930"/>
        <end position="1018"/>
    </location>
</feature>
<dbReference type="InterPro" id="IPR057739">
    <property type="entry name" value="Glyco_hydro_29_N"/>
</dbReference>
<dbReference type="InterPro" id="IPR036928">
    <property type="entry name" value="AS_sf"/>
</dbReference>
<evidence type="ECO:0000313" key="15">
    <source>
        <dbReference type="Proteomes" id="UP000318571"/>
    </source>
</evidence>
<dbReference type="Proteomes" id="UP000318571">
    <property type="component" value="Chromosome 11"/>
</dbReference>
<dbReference type="Pfam" id="PF01120">
    <property type="entry name" value="Alpha_L_fucos"/>
    <property type="match status" value="1"/>
</dbReference>
<dbReference type="Gene3D" id="3.20.20.80">
    <property type="entry name" value="Glycosidases"/>
    <property type="match status" value="1"/>
</dbReference>
<dbReference type="PROSITE" id="PS00571">
    <property type="entry name" value="AMIDASES"/>
    <property type="match status" value="1"/>
</dbReference>
<dbReference type="Gene3D" id="3.90.1300.10">
    <property type="entry name" value="Amidase signature (AS) domain"/>
    <property type="match status" value="1"/>
</dbReference>
<dbReference type="FunFam" id="3.20.20.80:FF:000027">
    <property type="entry name" value="Alpha-L-fucosidase"/>
    <property type="match status" value="1"/>
</dbReference>
<dbReference type="SUPFAM" id="SSF51445">
    <property type="entry name" value="(Trans)glycosidases"/>
    <property type="match status" value="1"/>
</dbReference>
<dbReference type="EMBL" id="VCGU01000003">
    <property type="protein sequence ID" value="TRY78297.1"/>
    <property type="molecule type" value="Genomic_DNA"/>
</dbReference>
<dbReference type="GO" id="GO:0006004">
    <property type="term" value="P:fucose metabolic process"/>
    <property type="evidence" value="ECO:0007669"/>
    <property type="project" value="InterPro"/>
</dbReference>
<evidence type="ECO:0000256" key="8">
    <source>
        <dbReference type="ARBA" id="ARBA00023295"/>
    </source>
</evidence>
<evidence type="ECO:0000259" key="12">
    <source>
        <dbReference type="Pfam" id="PF01425"/>
    </source>
</evidence>
<dbReference type="EC" id="3.2.1.51" evidence="4"/>
<keyword evidence="5" id="KW-0732">Signal</keyword>
<dbReference type="InterPro" id="IPR013780">
    <property type="entry name" value="Glyco_hydro_b"/>
</dbReference>
<evidence type="ECO:0000256" key="10">
    <source>
        <dbReference type="ARBA" id="ARBA00081661"/>
    </source>
</evidence>
<dbReference type="Gene3D" id="2.60.40.1180">
    <property type="entry name" value="Golgi alpha-mannosidase II"/>
    <property type="match status" value="1"/>
</dbReference>
<evidence type="ECO:0000256" key="5">
    <source>
        <dbReference type="ARBA" id="ARBA00022729"/>
    </source>
</evidence>
<proteinExistence type="inferred from homology"/>
<evidence type="ECO:0000256" key="4">
    <source>
        <dbReference type="ARBA" id="ARBA00012662"/>
    </source>
</evidence>
<dbReference type="SMART" id="SM00812">
    <property type="entry name" value="Alpha_L_fucos"/>
    <property type="match status" value="1"/>
</dbReference>
<dbReference type="SUPFAM" id="SSF75304">
    <property type="entry name" value="Amidase signature (AS) enzymes"/>
    <property type="match status" value="1"/>
</dbReference>
<keyword evidence="8" id="KW-0326">Glycosidase</keyword>
<organism evidence="14 15">
    <name type="scientific">Tigriopus californicus</name>
    <name type="common">Marine copepod</name>
    <dbReference type="NCBI Taxonomy" id="6832"/>
    <lineage>
        <taxon>Eukaryota</taxon>
        <taxon>Metazoa</taxon>
        <taxon>Ecdysozoa</taxon>
        <taxon>Arthropoda</taxon>
        <taxon>Crustacea</taxon>
        <taxon>Multicrustacea</taxon>
        <taxon>Hexanauplia</taxon>
        <taxon>Copepoda</taxon>
        <taxon>Harpacticoida</taxon>
        <taxon>Harpacticidae</taxon>
        <taxon>Tigriopus</taxon>
    </lineage>
</organism>
<evidence type="ECO:0000259" key="11">
    <source>
        <dbReference type="Pfam" id="PF01120"/>
    </source>
</evidence>
<sequence length="1035" mass="115684">MRPFETLRDLCHGQPMLEQVCLNWKSILGTGLAIYIVTKLAKRLYQRRIALGKIRGLRERIAAKKLAMVERLSQKASQDPGHGGSSALVTRERLEIISMPLEHLLDQLKGGQLKPIQVLEAFQARALEVTEEHNCVCDFITEARDWALALESVPGDQRGPLYGLPMSIKECYFVKGYDATVGLSRFINQPLPADASIIQHLKELGAVPFCLTNVPQTMKSYGCSNPVFGVTTNPWDKTRSPGGSSGGEACLLALNGSPLGIGSDVGGSLRTPAHFCGVVGLKPTTGRIYQEGRKPGSEGFLVGINSNAGFMSKNVDGIALGMKVLCNETKTMYVDSPKLPISPGCQRAVKLAANLLEKDGHTVVPFHLKHLQDLYYIYIDHILADGGVNAMAWLDGDIIDKSISINYLAWSTPEFLRKTLIWAFIAARSPDIASYAIRGVTKTYQLWRSMKKAIDIKTEILDDMRKQEIDILLGPGFNFPAVPEDYPSQLISGVFVPGIYNVLDFPAGVLPVTRQTKQDQDLLATTYSSSDHTHHLVRTSISNATNMPIGIQVIGKPWEEELVIHAMSEIERLRTEGALARGQYTPDWESLDARPLPAWYDDAKVGIFMHFGPYAVPGVESEWFWMQAMRNESEGDQKCAKYLEDYFPPKFVYQDFGPMLTMDFFDTDFISDLVVDSGAKYLVFTSKHHDGYCNWPSTYSYGWNSMAVGPRRDVLGELKSSFEKRHPDFHFGVYYSLFEWFNPIYLKDKENNFTTREYALNKMQPEMKELINKYSPDVLWVDGDWEAKPEYFGSKDFLAWLYNESPSKSNIVTNDRWGQGTAQKHGGYYSGPDRFSPGTLQAHKWENAMTVDKISWGHRRDINIEDILSMDEMVTEITKTVSCGGNILINVGPTKEGTIIPVFQERLRSIGAWLKVNGEAIYGSKPWTTQNDTLSSNVWYTKKGSDVFGIVLGWPKDDVILLGAPKVEQGQTKITMLGFSGTLDYTTEFQGVAVQFPSLGKVLQGCSSGCQWGYVLKFEGLAKDDDYKVDISIEV</sequence>
<dbReference type="InterPro" id="IPR052096">
    <property type="entry name" value="Endocannabinoid_amidase"/>
</dbReference>
<feature type="domain" description="Glycoside hydrolase family 29 N-terminal" evidence="11">
    <location>
        <begin position="578"/>
        <end position="919"/>
    </location>
</feature>
<dbReference type="GO" id="GO:0017064">
    <property type="term" value="F:fatty acid amide hydrolase activity"/>
    <property type="evidence" value="ECO:0007669"/>
    <property type="project" value="TreeGrafter"/>
</dbReference>
<dbReference type="InterPro" id="IPR000933">
    <property type="entry name" value="Glyco_hydro_29"/>
</dbReference>
<comment type="similarity">
    <text evidence="3">Belongs to the amidase family.</text>
</comment>
<keyword evidence="15" id="KW-1185">Reference proteome</keyword>
<evidence type="ECO:0000256" key="2">
    <source>
        <dbReference type="ARBA" id="ARBA00007951"/>
    </source>
</evidence>
<dbReference type="GO" id="GO:0004040">
    <property type="term" value="F:amidase activity"/>
    <property type="evidence" value="ECO:0007669"/>
    <property type="project" value="TreeGrafter"/>
</dbReference>
<dbReference type="InterPro" id="IPR020556">
    <property type="entry name" value="Amidase_CS"/>
</dbReference>
<evidence type="ECO:0000256" key="1">
    <source>
        <dbReference type="ARBA" id="ARBA00004071"/>
    </source>
</evidence>
<dbReference type="PANTHER" id="PTHR45847:SF6">
    <property type="entry name" value="FATTY ACID AMIDE HYDROLASE"/>
    <property type="match status" value="1"/>
</dbReference>
<dbReference type="Pfam" id="PF01425">
    <property type="entry name" value="Amidase"/>
    <property type="match status" value="1"/>
</dbReference>
<feature type="domain" description="Amidase" evidence="12">
    <location>
        <begin position="118"/>
        <end position="333"/>
    </location>
</feature>
<keyword evidence="6" id="KW-0378">Hydrolase</keyword>
<dbReference type="GO" id="GO:0004560">
    <property type="term" value="F:alpha-L-fucosidase activity"/>
    <property type="evidence" value="ECO:0007669"/>
    <property type="project" value="UniProtKB-EC"/>
</dbReference>
<evidence type="ECO:0000313" key="14">
    <source>
        <dbReference type="EMBL" id="TRY78297.1"/>
    </source>
</evidence>
<accession>A0A553PKT1</accession>
<dbReference type="GO" id="GO:0009062">
    <property type="term" value="P:fatty acid catabolic process"/>
    <property type="evidence" value="ECO:0007669"/>
    <property type="project" value="TreeGrafter"/>
</dbReference>
<dbReference type="InterPro" id="IPR016286">
    <property type="entry name" value="FUC_metazoa-typ"/>
</dbReference>
<dbReference type="PANTHER" id="PTHR45847">
    <property type="entry name" value="FATTY ACID AMIDE HYDROLASE"/>
    <property type="match status" value="1"/>
</dbReference>
<evidence type="ECO:0000259" key="13">
    <source>
        <dbReference type="Pfam" id="PF16757"/>
    </source>
</evidence>
<comment type="function">
    <text evidence="1">Alpha-L-fucosidase is responsible for hydrolyzing the alpha-1,6-linked fucose joined to the reducing-end N-acetylglucosamine of the carbohydrate moieties of glycoproteins.</text>
</comment>
<keyword evidence="7" id="KW-0325">Glycoprotein</keyword>
<evidence type="ECO:0000256" key="7">
    <source>
        <dbReference type="ARBA" id="ARBA00023180"/>
    </source>
</evidence>